<dbReference type="EMBL" id="LKCN02000013">
    <property type="protein sequence ID" value="RCI10207.1"/>
    <property type="molecule type" value="Genomic_DNA"/>
</dbReference>
<dbReference type="Proteomes" id="UP000253664">
    <property type="component" value="Unassembled WGS sequence"/>
</dbReference>
<dbReference type="AlphaFoldDB" id="A0A367L700"/>
<evidence type="ECO:0000313" key="2">
    <source>
        <dbReference type="EMBL" id="RCI10207.1"/>
    </source>
</evidence>
<reference evidence="2 3" key="1">
    <citation type="journal article" date="2015" name="BMC Genomics">
        <title>Insights from the genome of Ophiocordyceps polyrhachis-furcata to pathogenicity and host specificity in insect fungi.</title>
        <authorList>
            <person name="Wichadakul D."/>
            <person name="Kobmoo N."/>
            <person name="Ingsriswang S."/>
            <person name="Tangphatsornruang S."/>
            <person name="Chantasingh D."/>
            <person name="Luangsa-ard J.J."/>
            <person name="Eurwilaichitr L."/>
        </authorList>
    </citation>
    <scope>NUCLEOTIDE SEQUENCE [LARGE SCALE GENOMIC DNA]</scope>
    <source>
        <strain evidence="2 3">BCC 54312</strain>
    </source>
</reference>
<comment type="caution">
    <text evidence="2">The sequence shown here is derived from an EMBL/GenBank/DDBJ whole genome shotgun (WGS) entry which is preliminary data.</text>
</comment>
<accession>A0A367L700</accession>
<proteinExistence type="predicted"/>
<feature type="region of interest" description="Disordered" evidence="1">
    <location>
        <begin position="1"/>
        <end position="99"/>
    </location>
</feature>
<sequence>MTTRIQGRSRGPSSGSASELGTRRVPRLRPLAVSPPPPPHSAGFRSSSSGPGATSIHGPGTEVDARVSARASEQLRVRVRNLKHVANPNSKPQTTSKTR</sequence>
<gene>
    <name evidence="2" type="ORF">L249_8688</name>
</gene>
<evidence type="ECO:0000313" key="3">
    <source>
        <dbReference type="Proteomes" id="UP000253664"/>
    </source>
</evidence>
<organism evidence="2 3">
    <name type="scientific">Ophiocordyceps polyrhachis-furcata BCC 54312</name>
    <dbReference type="NCBI Taxonomy" id="1330021"/>
    <lineage>
        <taxon>Eukaryota</taxon>
        <taxon>Fungi</taxon>
        <taxon>Dikarya</taxon>
        <taxon>Ascomycota</taxon>
        <taxon>Pezizomycotina</taxon>
        <taxon>Sordariomycetes</taxon>
        <taxon>Hypocreomycetidae</taxon>
        <taxon>Hypocreales</taxon>
        <taxon>Ophiocordycipitaceae</taxon>
        <taxon>Ophiocordyceps</taxon>
    </lineage>
</organism>
<feature type="compositionally biased region" description="Polar residues" evidence="1">
    <location>
        <begin position="87"/>
        <end position="99"/>
    </location>
</feature>
<keyword evidence="3" id="KW-1185">Reference proteome</keyword>
<name>A0A367L700_9HYPO</name>
<feature type="compositionally biased region" description="Low complexity" evidence="1">
    <location>
        <begin position="1"/>
        <end position="18"/>
    </location>
</feature>
<protein>
    <submittedName>
        <fullName evidence="2">Uncharacterized protein</fullName>
    </submittedName>
</protein>
<evidence type="ECO:0000256" key="1">
    <source>
        <dbReference type="SAM" id="MobiDB-lite"/>
    </source>
</evidence>